<feature type="transmembrane region" description="Helical" evidence="1">
    <location>
        <begin position="47"/>
        <end position="70"/>
    </location>
</feature>
<evidence type="ECO:0008006" key="4">
    <source>
        <dbReference type="Google" id="ProtNLM"/>
    </source>
</evidence>
<dbReference type="OrthoDB" id="48090at2"/>
<sequence>MKRVEYLLKLVFALVLGVLALFAPSVFLKAILSIVALILLATNMRNYKILFLILSIVLFIVPASFFSNYISNRSFWRWINSDNFFQSSNNGETLKPDTYIDAADNLIISGPGFRILFDETSDKIYIPHEIKQSRSGDTLSLSSNSVNKSAFIEVGTKSPYNSIRIEASGLSISGNLTVKDMNIQTLGLSSYVDLQATNFIVNCAGLDLGGELSVDNIEINATGVSWKGTVDAQKVKVQGIGMDINLLVKRAEDIVIQATALNGSLKYLDEWAGTRNMSIYVTHGNFTLIEPSDNEGSLELNISGMINVDRKKY</sequence>
<dbReference type="HOGENOM" id="CLU_828249_0_0_0"/>
<accession>A0A0C7NY75</accession>
<keyword evidence="3" id="KW-1185">Reference proteome</keyword>
<gene>
    <name evidence="2" type="ORF">DTL3_0914</name>
</gene>
<dbReference type="EMBL" id="LN824141">
    <property type="protein sequence ID" value="CEP78218.1"/>
    <property type="molecule type" value="Genomic_DNA"/>
</dbReference>
<evidence type="ECO:0000313" key="3">
    <source>
        <dbReference type="Proteomes" id="UP000032809"/>
    </source>
</evidence>
<evidence type="ECO:0000313" key="2">
    <source>
        <dbReference type="EMBL" id="CEP78218.1"/>
    </source>
</evidence>
<feature type="transmembrane region" description="Helical" evidence="1">
    <location>
        <begin position="12"/>
        <end position="41"/>
    </location>
</feature>
<keyword evidence="1" id="KW-0472">Membrane</keyword>
<dbReference type="RefSeq" id="WP_045087714.1">
    <property type="nucleotide sequence ID" value="NZ_LN824141.1"/>
</dbReference>
<evidence type="ECO:0000256" key="1">
    <source>
        <dbReference type="SAM" id="Phobius"/>
    </source>
</evidence>
<dbReference type="STRING" id="1006576.DTL3_0914"/>
<proteinExistence type="predicted"/>
<dbReference type="KEGG" id="dtn:DTL3_0914"/>
<reference evidence="3" key="1">
    <citation type="submission" date="2014-11" db="EMBL/GenBank/DDBJ databases">
        <authorList>
            <person name="Wibberg D."/>
        </authorList>
    </citation>
    <scope>NUCLEOTIDE SEQUENCE [LARGE SCALE GENOMIC DNA]</scope>
    <source>
        <strain evidence="3">L3</strain>
    </source>
</reference>
<organism evidence="2 3">
    <name type="scientific">Defluviitoga tunisiensis</name>
    <dbReference type="NCBI Taxonomy" id="1006576"/>
    <lineage>
        <taxon>Bacteria</taxon>
        <taxon>Thermotogati</taxon>
        <taxon>Thermotogota</taxon>
        <taxon>Thermotogae</taxon>
        <taxon>Petrotogales</taxon>
        <taxon>Petrotogaceae</taxon>
        <taxon>Defluviitoga</taxon>
    </lineage>
</organism>
<keyword evidence="1" id="KW-1133">Transmembrane helix</keyword>
<protein>
    <recommendedName>
        <fullName evidence="4">Adhesin domain-containing protein</fullName>
    </recommendedName>
</protein>
<keyword evidence="1" id="KW-0812">Transmembrane</keyword>
<dbReference type="Proteomes" id="UP000032809">
    <property type="component" value="Chromosome I"/>
</dbReference>
<dbReference type="AlphaFoldDB" id="A0A0C7NY75"/>
<name>A0A0C7NY75_DEFTU</name>